<reference evidence="3" key="1">
    <citation type="submission" date="2016-11" db="EMBL/GenBank/DDBJ databases">
        <authorList>
            <person name="Varghese N."/>
            <person name="Submissions S."/>
        </authorList>
    </citation>
    <scope>NUCLEOTIDE SEQUENCE [LARGE SCALE GENOMIC DNA]</scope>
    <source>
        <strain evidence="3">DSM 2635</strain>
    </source>
</reference>
<dbReference type="RefSeq" id="WP_073125256.1">
    <property type="nucleotide sequence ID" value="NZ_BAABCH010000101.1"/>
</dbReference>
<dbReference type="OrthoDB" id="1758292at2"/>
<dbReference type="EMBL" id="FQWX01000010">
    <property type="protein sequence ID" value="SHG87316.1"/>
    <property type="molecule type" value="Genomic_DNA"/>
</dbReference>
<dbReference type="Gene3D" id="1.20.1330.10">
    <property type="entry name" value="f41 fragment of flagellin, N-terminal domain"/>
    <property type="match status" value="1"/>
</dbReference>
<organism evidence="2 3">
    <name type="scientific">Asaccharospora irregularis DSM 2635</name>
    <dbReference type="NCBI Taxonomy" id="1121321"/>
    <lineage>
        <taxon>Bacteria</taxon>
        <taxon>Bacillati</taxon>
        <taxon>Bacillota</taxon>
        <taxon>Clostridia</taxon>
        <taxon>Peptostreptococcales</taxon>
        <taxon>Peptostreptococcaceae</taxon>
        <taxon>Asaccharospora</taxon>
    </lineage>
</organism>
<protein>
    <submittedName>
        <fullName evidence="2">Uncharacterized protein</fullName>
    </submittedName>
</protein>
<keyword evidence="1" id="KW-0175">Coiled coil</keyword>
<dbReference type="AlphaFoldDB" id="A0A1M5NCH1"/>
<dbReference type="SUPFAM" id="SSF64518">
    <property type="entry name" value="Phase 1 flagellin"/>
    <property type="match status" value="1"/>
</dbReference>
<dbReference type="Proteomes" id="UP000243255">
    <property type="component" value="Unassembled WGS sequence"/>
</dbReference>
<evidence type="ECO:0000256" key="1">
    <source>
        <dbReference type="SAM" id="Coils"/>
    </source>
</evidence>
<gene>
    <name evidence="2" type="ORF">SAMN04488530_1102</name>
</gene>
<keyword evidence="3" id="KW-1185">Reference proteome</keyword>
<name>A0A1M5NCH1_9FIRM</name>
<sequence>MIIIGEKAYLKSYDPKMDQGSNMQSEISKLVKMQNDDKNNTKIQRKENKNTNNDIYKNIKNKASILNKDQRNIQEKISLIQLQEQKVGDMENILKQVRSTYIQAIENGKQEETKQKIKIKKILREVDELNDDYESEKEYIKGDESILSVVDEALNKINYIKNKLAQYKSRLLSLESEVDRNKRDIESTEKSIESYKESEEYISEKIILNPLDFIFIEGSIDSGMIINILI</sequence>
<evidence type="ECO:0000313" key="3">
    <source>
        <dbReference type="Proteomes" id="UP000243255"/>
    </source>
</evidence>
<feature type="coiled-coil region" evidence="1">
    <location>
        <begin position="119"/>
        <end position="198"/>
    </location>
</feature>
<proteinExistence type="predicted"/>
<accession>A0A1M5NCH1</accession>
<evidence type="ECO:0000313" key="2">
    <source>
        <dbReference type="EMBL" id="SHG87316.1"/>
    </source>
</evidence>